<evidence type="ECO:0000313" key="2">
    <source>
        <dbReference type="Proteomes" id="UP001317705"/>
    </source>
</evidence>
<dbReference type="EMBL" id="AP027151">
    <property type="protein sequence ID" value="BDV41204.1"/>
    <property type="molecule type" value="Genomic_DNA"/>
</dbReference>
<sequence length="162" mass="18540">MTEQLNLITGLTEHERKKLFSWVASLPEEQIIEIFQDGVKRSFQLKGARPELSGRITKYCAFVMAARKGGWDTIKGKGYRVADQEQYDDFSHLRRAAAATLVTRGRKPVLRRKILAYWGEVKELKADGMGFRVIAGYLQSKRKLKISATYLSKLWKEVETNG</sequence>
<evidence type="ECO:0008006" key="3">
    <source>
        <dbReference type="Google" id="ProtNLM"/>
    </source>
</evidence>
<dbReference type="Proteomes" id="UP001317705">
    <property type="component" value="Chromosome"/>
</dbReference>
<dbReference type="RefSeq" id="WP_282001167.1">
    <property type="nucleotide sequence ID" value="NZ_AP027151.1"/>
</dbReference>
<gene>
    <name evidence="1" type="ORF">GURASL_01270</name>
</gene>
<proteinExistence type="predicted"/>
<protein>
    <recommendedName>
        <fullName evidence="3">Regulatory protein GemA</fullName>
    </recommendedName>
</protein>
<name>A0ABN6VMV7_9BACT</name>
<accession>A0ABN6VMV7</accession>
<evidence type="ECO:0000313" key="1">
    <source>
        <dbReference type="EMBL" id="BDV41204.1"/>
    </source>
</evidence>
<keyword evidence="2" id="KW-1185">Reference proteome</keyword>
<organism evidence="1 2">
    <name type="scientific">Geotalea uraniireducens</name>
    <dbReference type="NCBI Taxonomy" id="351604"/>
    <lineage>
        <taxon>Bacteria</taxon>
        <taxon>Pseudomonadati</taxon>
        <taxon>Thermodesulfobacteriota</taxon>
        <taxon>Desulfuromonadia</taxon>
        <taxon>Geobacterales</taxon>
        <taxon>Geobacteraceae</taxon>
        <taxon>Geotalea</taxon>
    </lineage>
</organism>
<reference evidence="1 2" key="1">
    <citation type="submission" date="2022-12" db="EMBL/GenBank/DDBJ databases">
        <title>Polyphasic characterization of Geotalea uranireducens NIT-SL11 newly isolated from a complex of sewage sludge and microbially reduced graphene oxide.</title>
        <authorList>
            <person name="Xie L."/>
            <person name="Yoshida N."/>
            <person name="Meng L."/>
        </authorList>
    </citation>
    <scope>NUCLEOTIDE SEQUENCE [LARGE SCALE GENOMIC DNA]</scope>
    <source>
        <strain evidence="1 2">NIT-SL11</strain>
    </source>
</reference>